<gene>
    <name evidence="1" type="ORF">ANN_03598</name>
</gene>
<dbReference type="Proteomes" id="UP001148838">
    <property type="component" value="Unassembled WGS sequence"/>
</dbReference>
<reference evidence="1 2" key="1">
    <citation type="journal article" date="2022" name="Allergy">
        <title>Genome assembly and annotation of Periplaneta americana reveal a comprehensive cockroach allergen profile.</title>
        <authorList>
            <person name="Wang L."/>
            <person name="Xiong Q."/>
            <person name="Saelim N."/>
            <person name="Wang L."/>
            <person name="Nong W."/>
            <person name="Wan A.T."/>
            <person name="Shi M."/>
            <person name="Liu X."/>
            <person name="Cao Q."/>
            <person name="Hui J.H.L."/>
            <person name="Sookrung N."/>
            <person name="Leung T.F."/>
            <person name="Tungtrongchitr A."/>
            <person name="Tsui S.K.W."/>
        </authorList>
    </citation>
    <scope>NUCLEOTIDE SEQUENCE [LARGE SCALE GENOMIC DNA]</scope>
    <source>
        <strain evidence="1">PWHHKU_190912</strain>
    </source>
</reference>
<dbReference type="PANTHER" id="PTHR11005">
    <property type="entry name" value="LYSOSOMAL ACID LIPASE-RELATED"/>
    <property type="match status" value="1"/>
</dbReference>
<dbReference type="Gene3D" id="3.40.50.1820">
    <property type="entry name" value="alpha/beta hydrolase"/>
    <property type="match status" value="1"/>
</dbReference>
<evidence type="ECO:0008006" key="3">
    <source>
        <dbReference type="Google" id="ProtNLM"/>
    </source>
</evidence>
<dbReference type="InterPro" id="IPR012337">
    <property type="entry name" value="RNaseH-like_sf"/>
</dbReference>
<name>A0ABQ8TZF0_PERAM</name>
<dbReference type="InterPro" id="IPR029058">
    <property type="entry name" value="AB_hydrolase_fold"/>
</dbReference>
<keyword evidence="2" id="KW-1185">Reference proteome</keyword>
<comment type="caution">
    <text evidence="1">The sequence shown here is derived from an EMBL/GenBank/DDBJ whole genome shotgun (WGS) entry which is preliminary data.</text>
</comment>
<dbReference type="EMBL" id="JAJSOF020000001">
    <property type="protein sequence ID" value="KAJ4452082.1"/>
    <property type="molecule type" value="Genomic_DNA"/>
</dbReference>
<organism evidence="1 2">
    <name type="scientific">Periplaneta americana</name>
    <name type="common">American cockroach</name>
    <name type="synonym">Blatta americana</name>
    <dbReference type="NCBI Taxonomy" id="6978"/>
    <lineage>
        <taxon>Eukaryota</taxon>
        <taxon>Metazoa</taxon>
        <taxon>Ecdysozoa</taxon>
        <taxon>Arthropoda</taxon>
        <taxon>Hexapoda</taxon>
        <taxon>Insecta</taxon>
        <taxon>Pterygota</taxon>
        <taxon>Neoptera</taxon>
        <taxon>Polyneoptera</taxon>
        <taxon>Dictyoptera</taxon>
        <taxon>Blattodea</taxon>
        <taxon>Blattoidea</taxon>
        <taxon>Blattidae</taxon>
        <taxon>Blattinae</taxon>
        <taxon>Periplaneta</taxon>
    </lineage>
</organism>
<evidence type="ECO:0000313" key="1">
    <source>
        <dbReference type="EMBL" id="KAJ4452082.1"/>
    </source>
</evidence>
<proteinExistence type="predicted"/>
<sequence>MAGLCEGGNEPPGSLKACKSFPFPNIVLSNSKAAISAIGNYLLQPANNDIQQCREDIKKLNKIVHLQWIPYHCGIAGIEAADFLAKKGTTIPLSFSNMLPFHRASTNISSRVRQCFHKSLEDQIKDKHWKDALNSTLPEWPRREAVATFMTVWLITSTAWLYYPAPTACSVDVPTPWTQTTLRLVQHFHLSALWIGRFRQYDYGNVENKRRYGSASPPEYKLNNVKVPVSLHYSDHDALSPRTVRINYKNIVVLDVHFKVCHDVTVVSQRFEASFSFYVSVFRISPDRWTTTTSRCRGIGTKLLEGLMAVMASVFMMAADGDCRHLCKLMAPVRHRWSINDVIGGIRNTDVMLLKEQLPNLIGAYRVPLAQFNHLDFIWGKDAKTLLYDSVKRAKTIQLLQRGEQKQVGEIGMRRSKRTVRKYDSILKVLSSLENANIFLERVILTNSVLLIICGLGSVWRTVGTSLVERVGVKYIKKLRCPYAEACYTYRIQAAIGLHTTVMHITDPPVLLQSPFHKAHDVTYTPCTLNLILVTLCPSAEACHGELQGSSGRKKTETEGDHKDFYTTARLDKCRLRHKMAEDRATGARISTQSVCNQEIPFPK</sequence>
<evidence type="ECO:0000313" key="2">
    <source>
        <dbReference type="Proteomes" id="UP001148838"/>
    </source>
</evidence>
<protein>
    <recommendedName>
        <fullName evidence="3">RNase H type-1 domain-containing protein</fullName>
    </recommendedName>
</protein>
<dbReference type="SUPFAM" id="SSF53098">
    <property type="entry name" value="Ribonuclease H-like"/>
    <property type="match status" value="1"/>
</dbReference>
<dbReference type="Gene3D" id="3.30.420.10">
    <property type="entry name" value="Ribonuclease H-like superfamily/Ribonuclease H"/>
    <property type="match status" value="1"/>
</dbReference>
<accession>A0ABQ8TZF0</accession>
<dbReference type="InterPro" id="IPR036397">
    <property type="entry name" value="RNaseH_sf"/>
</dbReference>